<keyword evidence="1" id="KW-0238">DNA-binding</keyword>
<evidence type="ECO:0000256" key="1">
    <source>
        <dbReference type="ARBA" id="ARBA00023125"/>
    </source>
</evidence>
<sequence length="80" mass="9692">MNRLRELREDRDLVQREIARELGISQRNYSYYETSQTILTEDILQRLANYYNTSIDYIVYRTDIRKPYPKSIVDKEEIGV</sequence>
<dbReference type="GO" id="GO:0003677">
    <property type="term" value="F:DNA binding"/>
    <property type="evidence" value="ECO:0007669"/>
    <property type="project" value="UniProtKB-KW"/>
</dbReference>
<reference evidence="3" key="1">
    <citation type="submission" date="2020-10" db="EMBL/GenBank/DDBJ databases">
        <authorList>
            <person name="Gilroy R."/>
        </authorList>
    </citation>
    <scope>NUCLEOTIDE SEQUENCE</scope>
    <source>
        <strain evidence="3">CHK195-26880</strain>
    </source>
</reference>
<proteinExistence type="predicted"/>
<gene>
    <name evidence="3" type="ORF">IAB59_03235</name>
</gene>
<dbReference type="PROSITE" id="PS50943">
    <property type="entry name" value="HTH_CROC1"/>
    <property type="match status" value="1"/>
</dbReference>
<reference evidence="3" key="2">
    <citation type="journal article" date="2021" name="PeerJ">
        <title>Extensive microbial diversity within the chicken gut microbiome revealed by metagenomics and culture.</title>
        <authorList>
            <person name="Gilroy R."/>
            <person name="Ravi A."/>
            <person name="Getino M."/>
            <person name="Pursley I."/>
            <person name="Horton D.L."/>
            <person name="Alikhan N.F."/>
            <person name="Baker D."/>
            <person name="Gharbi K."/>
            <person name="Hall N."/>
            <person name="Watson M."/>
            <person name="Adriaenssens E.M."/>
            <person name="Foster-Nyarko E."/>
            <person name="Jarju S."/>
            <person name="Secka A."/>
            <person name="Antonio M."/>
            <person name="Oren A."/>
            <person name="Chaudhuri R.R."/>
            <person name="La Ragione R."/>
            <person name="Hildebrand F."/>
            <person name="Pallen M.J."/>
        </authorList>
    </citation>
    <scope>NUCLEOTIDE SEQUENCE</scope>
    <source>
        <strain evidence="3">CHK195-26880</strain>
    </source>
</reference>
<dbReference type="Proteomes" id="UP000886833">
    <property type="component" value="Unassembled WGS sequence"/>
</dbReference>
<dbReference type="SMART" id="SM00530">
    <property type="entry name" value="HTH_XRE"/>
    <property type="match status" value="1"/>
</dbReference>
<dbReference type="InterPro" id="IPR010982">
    <property type="entry name" value="Lambda_DNA-bd_dom_sf"/>
</dbReference>
<evidence type="ECO:0000313" key="4">
    <source>
        <dbReference type="Proteomes" id="UP000886833"/>
    </source>
</evidence>
<organism evidence="3 4">
    <name type="scientific">Candidatus Onthousia faecipullorum</name>
    <dbReference type="NCBI Taxonomy" id="2840887"/>
    <lineage>
        <taxon>Bacteria</taxon>
        <taxon>Bacillati</taxon>
        <taxon>Bacillota</taxon>
        <taxon>Bacilli</taxon>
        <taxon>Candidatus Onthousia</taxon>
    </lineage>
</organism>
<dbReference type="AlphaFoldDB" id="A0A9D1GAZ2"/>
<dbReference type="Gene3D" id="1.10.260.40">
    <property type="entry name" value="lambda repressor-like DNA-binding domains"/>
    <property type="match status" value="1"/>
</dbReference>
<name>A0A9D1GAZ2_9FIRM</name>
<dbReference type="Pfam" id="PF01381">
    <property type="entry name" value="HTH_3"/>
    <property type="match status" value="1"/>
</dbReference>
<dbReference type="SUPFAM" id="SSF47413">
    <property type="entry name" value="lambda repressor-like DNA-binding domains"/>
    <property type="match status" value="1"/>
</dbReference>
<evidence type="ECO:0000259" key="2">
    <source>
        <dbReference type="PROSITE" id="PS50943"/>
    </source>
</evidence>
<protein>
    <submittedName>
        <fullName evidence="3">Helix-turn-helix transcriptional regulator</fullName>
    </submittedName>
</protein>
<comment type="caution">
    <text evidence="3">The sequence shown here is derived from an EMBL/GenBank/DDBJ whole genome shotgun (WGS) entry which is preliminary data.</text>
</comment>
<feature type="domain" description="HTH cro/C1-type" evidence="2">
    <location>
        <begin position="4"/>
        <end position="58"/>
    </location>
</feature>
<evidence type="ECO:0000313" key="3">
    <source>
        <dbReference type="EMBL" id="HIT37478.1"/>
    </source>
</evidence>
<accession>A0A9D1GAZ2</accession>
<dbReference type="PANTHER" id="PTHR46558">
    <property type="entry name" value="TRACRIPTIONAL REGULATORY PROTEIN-RELATED-RELATED"/>
    <property type="match status" value="1"/>
</dbReference>
<dbReference type="PANTHER" id="PTHR46558:SF13">
    <property type="entry name" value="HTH-TYPE TRANSCRIPTIONAL REGULATOR IMMR"/>
    <property type="match status" value="1"/>
</dbReference>
<dbReference type="EMBL" id="DVKQ01000042">
    <property type="protein sequence ID" value="HIT37478.1"/>
    <property type="molecule type" value="Genomic_DNA"/>
</dbReference>
<dbReference type="CDD" id="cd00093">
    <property type="entry name" value="HTH_XRE"/>
    <property type="match status" value="1"/>
</dbReference>
<dbReference type="InterPro" id="IPR001387">
    <property type="entry name" value="Cro/C1-type_HTH"/>
</dbReference>